<keyword evidence="8 11" id="KW-0057">Aromatic amino acid biosynthesis</keyword>
<evidence type="ECO:0000256" key="6">
    <source>
        <dbReference type="ARBA" id="ARBA00022822"/>
    </source>
</evidence>
<evidence type="ECO:0000256" key="10">
    <source>
        <dbReference type="ARBA" id="ARBA00049047"/>
    </source>
</evidence>
<evidence type="ECO:0000256" key="8">
    <source>
        <dbReference type="ARBA" id="ARBA00023141"/>
    </source>
</evidence>
<dbReference type="PANTHER" id="PTHR48077">
    <property type="entry name" value="TRYPTOPHAN SYNTHASE-RELATED"/>
    <property type="match status" value="1"/>
</dbReference>
<evidence type="ECO:0000256" key="3">
    <source>
        <dbReference type="ARBA" id="ARBA00009982"/>
    </source>
</evidence>
<dbReference type="FunFam" id="3.40.50.1100:FF:000001">
    <property type="entry name" value="Tryptophan synthase beta chain"/>
    <property type="match status" value="1"/>
</dbReference>
<proteinExistence type="inferred from homology"/>
<evidence type="ECO:0000259" key="12">
    <source>
        <dbReference type="Pfam" id="PF00291"/>
    </source>
</evidence>
<evidence type="ECO:0000256" key="1">
    <source>
        <dbReference type="ARBA" id="ARBA00001933"/>
    </source>
</evidence>
<comment type="cofactor">
    <cofactor evidence="1 11">
        <name>pyridoxal 5'-phosphate</name>
        <dbReference type="ChEBI" id="CHEBI:597326"/>
    </cofactor>
</comment>
<dbReference type="Gene3D" id="3.40.50.1100">
    <property type="match status" value="2"/>
</dbReference>
<evidence type="ECO:0000256" key="11">
    <source>
        <dbReference type="HAMAP-Rule" id="MF_00133"/>
    </source>
</evidence>
<protein>
    <recommendedName>
        <fullName evidence="11">Tryptophan synthase beta chain</fullName>
        <ecNumber evidence="11">4.2.1.20</ecNumber>
    </recommendedName>
</protein>
<evidence type="ECO:0000256" key="4">
    <source>
        <dbReference type="ARBA" id="ARBA00011270"/>
    </source>
</evidence>
<dbReference type="EMBL" id="JAQQAL010000031">
    <property type="protein sequence ID" value="MDC7227704.1"/>
    <property type="molecule type" value="Genomic_DNA"/>
</dbReference>
<accession>A0AAJ1MPF1</accession>
<dbReference type="InterPro" id="IPR023026">
    <property type="entry name" value="Trp_synth_beta/beta-like"/>
</dbReference>
<comment type="subunit">
    <text evidence="4 11">Tetramer of two alpha and two beta chains.</text>
</comment>
<dbReference type="EC" id="4.2.1.20" evidence="11"/>
<comment type="catalytic activity">
    <reaction evidence="10 11">
        <text>(1S,2R)-1-C-(indol-3-yl)glycerol 3-phosphate + L-serine = D-glyceraldehyde 3-phosphate + L-tryptophan + H2O</text>
        <dbReference type="Rhea" id="RHEA:10532"/>
        <dbReference type="ChEBI" id="CHEBI:15377"/>
        <dbReference type="ChEBI" id="CHEBI:33384"/>
        <dbReference type="ChEBI" id="CHEBI:57912"/>
        <dbReference type="ChEBI" id="CHEBI:58866"/>
        <dbReference type="ChEBI" id="CHEBI:59776"/>
        <dbReference type="EC" id="4.2.1.20"/>
    </reaction>
</comment>
<gene>
    <name evidence="11 13" type="primary">trpB</name>
    <name evidence="13" type="ORF">PQJ61_13150</name>
</gene>
<comment type="function">
    <text evidence="11">The beta subunit is responsible for the synthesis of L-tryptophan from indole and L-serine.</text>
</comment>
<name>A0AAJ1MPF1_9SPIO</name>
<comment type="pathway">
    <text evidence="2 11">Amino-acid biosynthesis; L-tryptophan biosynthesis; L-tryptophan from chorismate: step 5/5.</text>
</comment>
<dbReference type="InterPro" id="IPR006654">
    <property type="entry name" value="Trp_synth_beta"/>
</dbReference>
<dbReference type="GO" id="GO:0004834">
    <property type="term" value="F:tryptophan synthase activity"/>
    <property type="evidence" value="ECO:0007669"/>
    <property type="project" value="UniProtKB-UniRule"/>
</dbReference>
<evidence type="ECO:0000313" key="13">
    <source>
        <dbReference type="EMBL" id="MDC7227704.1"/>
    </source>
</evidence>
<comment type="caution">
    <text evidence="13">The sequence shown here is derived from an EMBL/GenBank/DDBJ whole genome shotgun (WGS) entry which is preliminary data.</text>
</comment>
<evidence type="ECO:0000256" key="5">
    <source>
        <dbReference type="ARBA" id="ARBA00022605"/>
    </source>
</evidence>
<evidence type="ECO:0000256" key="9">
    <source>
        <dbReference type="ARBA" id="ARBA00023239"/>
    </source>
</evidence>
<reference evidence="13 14" key="1">
    <citation type="submission" date="2022-12" db="EMBL/GenBank/DDBJ databases">
        <title>Metagenome assembled genome from gulf of manar.</title>
        <authorList>
            <person name="Kohli P."/>
            <person name="Pk S."/>
            <person name="Venkata Ramana C."/>
            <person name="Sasikala C."/>
        </authorList>
    </citation>
    <scope>NUCLEOTIDE SEQUENCE [LARGE SCALE GENOMIC DNA]</scope>
    <source>
        <strain evidence="13">JB008</strain>
    </source>
</reference>
<keyword evidence="5 11" id="KW-0028">Amino-acid biosynthesis</keyword>
<evidence type="ECO:0000256" key="2">
    <source>
        <dbReference type="ARBA" id="ARBA00004733"/>
    </source>
</evidence>
<keyword evidence="7 11" id="KW-0663">Pyridoxal phosphate</keyword>
<keyword evidence="6 11" id="KW-0822">Tryptophan biosynthesis</keyword>
<dbReference type="Proteomes" id="UP001221217">
    <property type="component" value="Unassembled WGS sequence"/>
</dbReference>
<dbReference type="InterPro" id="IPR001926">
    <property type="entry name" value="TrpB-like_PALP"/>
</dbReference>
<feature type="modified residue" description="N6-(pyridoxal phosphate)lysine" evidence="11">
    <location>
        <position position="87"/>
    </location>
</feature>
<sequence length="408" mass="43732">MDKYNNFFGDFGGRYVPEVLRAPLIELENAYKDAVEDPDFLAELAEFQHTFIGRPTPLLHAVNASTELGGADIYIKLEGLANTGAHKINNAAGQALLAKRMGKKRIIAETGAGQHGVATASACAKLGLECVIYMGTEDIRRQRPNVYWMELFGAEVRGVESGSRTLKDAVNEAFRDWTASYRDTHYLLGSALGPSPFPDMVREFQSVIGNEVSEQFAASEAEQIDAMVACVGGGSNAIGFFSPYIEAGAPRLIGVEAGGRGEGRGNNAVRMDDTGRPGIVQGYKSCFLLDEDGQVLPTHSISAGLDYPGIGPQLAELGRSGRLEFQSATDDEALEALKFFARTEGIIFAMESAHAGAAAIGLAKELGKGRNIVVNMSGRGDKDIFISAAALDGANWKDFLQEEAGRIR</sequence>
<feature type="domain" description="Tryptophan synthase beta chain-like PALP" evidence="12">
    <location>
        <begin position="53"/>
        <end position="378"/>
    </location>
</feature>
<dbReference type="InterPro" id="IPR036052">
    <property type="entry name" value="TrpB-like_PALP_sf"/>
</dbReference>
<dbReference type="HAMAP" id="MF_00133">
    <property type="entry name" value="Trp_synth_beta"/>
    <property type="match status" value="1"/>
</dbReference>
<dbReference type="NCBIfam" id="TIGR00263">
    <property type="entry name" value="trpB"/>
    <property type="match status" value="1"/>
</dbReference>
<keyword evidence="9 11" id="KW-0456">Lyase</keyword>
<evidence type="ECO:0000256" key="7">
    <source>
        <dbReference type="ARBA" id="ARBA00022898"/>
    </source>
</evidence>
<dbReference type="PANTHER" id="PTHR48077:SF3">
    <property type="entry name" value="TRYPTOPHAN SYNTHASE"/>
    <property type="match status" value="1"/>
</dbReference>
<dbReference type="SUPFAM" id="SSF53686">
    <property type="entry name" value="Tryptophan synthase beta subunit-like PLP-dependent enzymes"/>
    <property type="match status" value="1"/>
</dbReference>
<dbReference type="FunFam" id="3.40.50.1100:FF:000004">
    <property type="entry name" value="Tryptophan synthase beta chain"/>
    <property type="match status" value="1"/>
</dbReference>
<dbReference type="Pfam" id="PF00291">
    <property type="entry name" value="PALP"/>
    <property type="match status" value="1"/>
</dbReference>
<dbReference type="GO" id="GO:0005737">
    <property type="term" value="C:cytoplasm"/>
    <property type="evidence" value="ECO:0007669"/>
    <property type="project" value="TreeGrafter"/>
</dbReference>
<dbReference type="CDD" id="cd06446">
    <property type="entry name" value="Trp-synth_B"/>
    <property type="match status" value="1"/>
</dbReference>
<organism evidence="13 14">
    <name type="scientific">Candidatus Thalassospirochaeta sargassi</name>
    <dbReference type="NCBI Taxonomy" id="3119039"/>
    <lineage>
        <taxon>Bacteria</taxon>
        <taxon>Pseudomonadati</taxon>
        <taxon>Spirochaetota</taxon>
        <taxon>Spirochaetia</taxon>
        <taxon>Spirochaetales</taxon>
        <taxon>Spirochaetaceae</taxon>
        <taxon>Candidatus Thalassospirochaeta</taxon>
    </lineage>
</organism>
<dbReference type="PIRSF" id="PIRSF001413">
    <property type="entry name" value="Trp_syn_beta"/>
    <property type="match status" value="1"/>
</dbReference>
<dbReference type="AlphaFoldDB" id="A0AAJ1MPF1"/>
<comment type="similarity">
    <text evidence="3 11">Belongs to the TrpB family.</text>
</comment>
<evidence type="ECO:0000313" key="14">
    <source>
        <dbReference type="Proteomes" id="UP001221217"/>
    </source>
</evidence>